<keyword evidence="1" id="KW-0472">Membrane</keyword>
<sequence length="248" mass="28612">MNDFKSWYYYFLGNADHFDHINFHSIAGLGKAEKKLITSSIQQFQKGENSEGKHLLNHAKRYYEPAYVDTIKLFIREEQTHALLLGRFMEIAHIPKIKKHWLDSAFRKIRNMMGLELSITVLVTAEIVAASYYSGLKKATSSGLLKQICNRIMKDEDKHLEFQAYTLAHINKNSSEGLKQLKLLGHRLFLAGTLLLVWYYHGKVLKAGKYRFDTFTQHCFKTFERVYALKASYGRALVKQGQGKIAVT</sequence>
<keyword evidence="1" id="KW-1133">Transmembrane helix</keyword>
<keyword evidence="1" id="KW-0812">Transmembrane</keyword>
<accession>A0ABT8L0A2</accession>
<dbReference type="CDD" id="cd00657">
    <property type="entry name" value="Ferritin_like"/>
    <property type="match status" value="1"/>
</dbReference>
<dbReference type="SUPFAM" id="SSF47240">
    <property type="entry name" value="Ferritin-like"/>
    <property type="match status" value="1"/>
</dbReference>
<reference evidence="2" key="1">
    <citation type="submission" date="2023-06" db="EMBL/GenBank/DDBJ databases">
        <title>Genomic of Agaribacillus aureum.</title>
        <authorList>
            <person name="Wang G."/>
        </authorList>
    </citation>
    <scope>NUCLEOTIDE SEQUENCE</scope>
    <source>
        <strain evidence="2">BMA12</strain>
    </source>
</reference>
<proteinExistence type="predicted"/>
<evidence type="ECO:0000313" key="2">
    <source>
        <dbReference type="EMBL" id="MDN5211167.1"/>
    </source>
</evidence>
<protein>
    <submittedName>
        <fullName evidence="2">Ferritin-like domain-containing protein</fullName>
    </submittedName>
</protein>
<gene>
    <name evidence="2" type="ORF">QQ020_03870</name>
</gene>
<evidence type="ECO:0000313" key="3">
    <source>
        <dbReference type="Proteomes" id="UP001172083"/>
    </source>
</evidence>
<organism evidence="2 3">
    <name type="scientific">Agaribacillus aureus</name>
    <dbReference type="NCBI Taxonomy" id="3051825"/>
    <lineage>
        <taxon>Bacteria</taxon>
        <taxon>Pseudomonadati</taxon>
        <taxon>Bacteroidota</taxon>
        <taxon>Cytophagia</taxon>
        <taxon>Cytophagales</taxon>
        <taxon>Splendidivirgaceae</taxon>
        <taxon>Agaribacillus</taxon>
    </lineage>
</organism>
<comment type="caution">
    <text evidence="2">The sequence shown here is derived from an EMBL/GenBank/DDBJ whole genome shotgun (WGS) entry which is preliminary data.</text>
</comment>
<dbReference type="RefSeq" id="WP_346756502.1">
    <property type="nucleotide sequence ID" value="NZ_JAUJEB010000001.1"/>
</dbReference>
<dbReference type="Gene3D" id="1.10.620.20">
    <property type="entry name" value="Ribonucleotide Reductase, subunit A"/>
    <property type="match status" value="1"/>
</dbReference>
<dbReference type="EMBL" id="JAUJEB010000001">
    <property type="protein sequence ID" value="MDN5211167.1"/>
    <property type="molecule type" value="Genomic_DNA"/>
</dbReference>
<dbReference type="InterPro" id="IPR012348">
    <property type="entry name" value="RNR-like"/>
</dbReference>
<dbReference type="InterPro" id="IPR009078">
    <property type="entry name" value="Ferritin-like_SF"/>
</dbReference>
<feature type="transmembrane region" description="Helical" evidence="1">
    <location>
        <begin position="184"/>
        <end position="201"/>
    </location>
</feature>
<keyword evidence="3" id="KW-1185">Reference proteome</keyword>
<name>A0ABT8L0A2_9BACT</name>
<feature type="transmembrane region" description="Helical" evidence="1">
    <location>
        <begin position="114"/>
        <end position="133"/>
    </location>
</feature>
<evidence type="ECO:0000256" key="1">
    <source>
        <dbReference type="SAM" id="Phobius"/>
    </source>
</evidence>
<dbReference type="Proteomes" id="UP001172083">
    <property type="component" value="Unassembled WGS sequence"/>
</dbReference>